<dbReference type="Proteomes" id="UP000015105">
    <property type="component" value="Chromosome 1D"/>
</dbReference>
<dbReference type="Gramene" id="AET1Gv20073900.3">
    <property type="protein sequence ID" value="AET1Gv20073900.3"/>
    <property type="gene ID" value="AET1Gv20073900"/>
</dbReference>
<reference evidence="1" key="3">
    <citation type="journal article" date="2017" name="Nature">
        <title>Genome sequence of the progenitor of the wheat D genome Aegilops tauschii.</title>
        <authorList>
            <person name="Luo M.C."/>
            <person name="Gu Y.Q."/>
            <person name="Puiu D."/>
            <person name="Wang H."/>
            <person name="Twardziok S.O."/>
            <person name="Deal K.R."/>
            <person name="Huo N."/>
            <person name="Zhu T."/>
            <person name="Wang L."/>
            <person name="Wang Y."/>
            <person name="McGuire P.E."/>
            <person name="Liu S."/>
            <person name="Long H."/>
            <person name="Ramasamy R.K."/>
            <person name="Rodriguez J.C."/>
            <person name="Van S.L."/>
            <person name="Yuan L."/>
            <person name="Wang Z."/>
            <person name="Xia Z."/>
            <person name="Xiao L."/>
            <person name="Anderson O.D."/>
            <person name="Ouyang S."/>
            <person name="Liang Y."/>
            <person name="Zimin A.V."/>
            <person name="Pertea G."/>
            <person name="Qi P."/>
            <person name="Bennetzen J.L."/>
            <person name="Dai X."/>
            <person name="Dawson M.W."/>
            <person name="Muller H.G."/>
            <person name="Kugler K."/>
            <person name="Rivarola-Duarte L."/>
            <person name="Spannagl M."/>
            <person name="Mayer K.F.X."/>
            <person name="Lu F.H."/>
            <person name="Bevan M.W."/>
            <person name="Leroy P."/>
            <person name="Li P."/>
            <person name="You F.M."/>
            <person name="Sun Q."/>
            <person name="Liu Z."/>
            <person name="Lyons E."/>
            <person name="Wicker T."/>
            <person name="Salzberg S.L."/>
            <person name="Devos K.M."/>
            <person name="Dvorak J."/>
        </authorList>
    </citation>
    <scope>NUCLEOTIDE SEQUENCE [LARGE SCALE GENOMIC DNA]</scope>
    <source>
        <strain evidence="1">cv. AL8/78</strain>
    </source>
</reference>
<reference evidence="2" key="2">
    <citation type="journal article" date="2017" name="Nat. Plants">
        <title>The Aegilops tauschii genome reveals multiple impacts of transposons.</title>
        <authorList>
            <person name="Zhao G."/>
            <person name="Zou C."/>
            <person name="Li K."/>
            <person name="Wang K."/>
            <person name="Li T."/>
            <person name="Gao L."/>
            <person name="Zhang X."/>
            <person name="Wang H."/>
            <person name="Yang Z."/>
            <person name="Liu X."/>
            <person name="Jiang W."/>
            <person name="Mao L."/>
            <person name="Kong X."/>
            <person name="Jiao Y."/>
            <person name="Jia J."/>
        </authorList>
    </citation>
    <scope>NUCLEOTIDE SEQUENCE [LARGE SCALE GENOMIC DNA]</scope>
    <source>
        <strain evidence="2">cv. AL8/78</strain>
    </source>
</reference>
<reference evidence="1" key="4">
    <citation type="submission" date="2019-03" db="UniProtKB">
        <authorList>
            <consortium name="EnsemblPlants"/>
        </authorList>
    </citation>
    <scope>IDENTIFICATION</scope>
</reference>
<dbReference type="STRING" id="200361.A0A452XN29"/>
<protein>
    <submittedName>
        <fullName evidence="1">Uncharacterized protein</fullName>
    </submittedName>
</protein>
<organism evidence="1 2">
    <name type="scientific">Aegilops tauschii subsp. strangulata</name>
    <name type="common">Goatgrass</name>
    <dbReference type="NCBI Taxonomy" id="200361"/>
    <lineage>
        <taxon>Eukaryota</taxon>
        <taxon>Viridiplantae</taxon>
        <taxon>Streptophyta</taxon>
        <taxon>Embryophyta</taxon>
        <taxon>Tracheophyta</taxon>
        <taxon>Spermatophyta</taxon>
        <taxon>Magnoliopsida</taxon>
        <taxon>Liliopsida</taxon>
        <taxon>Poales</taxon>
        <taxon>Poaceae</taxon>
        <taxon>BOP clade</taxon>
        <taxon>Pooideae</taxon>
        <taxon>Triticodae</taxon>
        <taxon>Triticeae</taxon>
        <taxon>Triticinae</taxon>
        <taxon>Aegilops</taxon>
    </lineage>
</organism>
<reference evidence="2" key="1">
    <citation type="journal article" date="2014" name="Science">
        <title>Ancient hybridizations among the ancestral genomes of bread wheat.</title>
        <authorList>
            <consortium name="International Wheat Genome Sequencing Consortium,"/>
            <person name="Marcussen T."/>
            <person name="Sandve S.R."/>
            <person name="Heier L."/>
            <person name="Spannagl M."/>
            <person name="Pfeifer M."/>
            <person name="Jakobsen K.S."/>
            <person name="Wulff B.B."/>
            <person name="Steuernagel B."/>
            <person name="Mayer K.F."/>
            <person name="Olsen O.A."/>
        </authorList>
    </citation>
    <scope>NUCLEOTIDE SEQUENCE [LARGE SCALE GENOMIC DNA]</scope>
    <source>
        <strain evidence="2">cv. AL8/78</strain>
    </source>
</reference>
<proteinExistence type="predicted"/>
<dbReference type="AlphaFoldDB" id="A0A452XN29"/>
<reference evidence="1" key="5">
    <citation type="journal article" date="2021" name="G3 (Bethesda)">
        <title>Aegilops tauschii genome assembly Aet v5.0 features greater sequence contiguity and improved annotation.</title>
        <authorList>
            <person name="Wang L."/>
            <person name="Zhu T."/>
            <person name="Rodriguez J.C."/>
            <person name="Deal K.R."/>
            <person name="Dubcovsky J."/>
            <person name="McGuire P.E."/>
            <person name="Lux T."/>
            <person name="Spannagl M."/>
            <person name="Mayer K.F.X."/>
            <person name="Baldrich P."/>
            <person name="Meyers B.C."/>
            <person name="Huo N."/>
            <person name="Gu Y.Q."/>
            <person name="Zhou H."/>
            <person name="Devos K.M."/>
            <person name="Bennetzen J.L."/>
            <person name="Unver T."/>
            <person name="Budak H."/>
            <person name="Gulick P.J."/>
            <person name="Galiba G."/>
            <person name="Kalapos B."/>
            <person name="Nelson D.R."/>
            <person name="Li P."/>
            <person name="You F.M."/>
            <person name="Luo M.C."/>
            <person name="Dvorak J."/>
        </authorList>
    </citation>
    <scope>NUCLEOTIDE SEQUENCE [LARGE SCALE GENOMIC DNA]</scope>
    <source>
        <strain evidence="1">cv. AL8/78</strain>
    </source>
</reference>
<dbReference type="EnsemblPlants" id="AET1Gv20073900.3">
    <property type="protein sequence ID" value="AET1Gv20073900.3"/>
    <property type="gene ID" value="AET1Gv20073900"/>
</dbReference>
<name>A0A452XN29_AEGTS</name>
<evidence type="ECO:0000313" key="2">
    <source>
        <dbReference type="Proteomes" id="UP000015105"/>
    </source>
</evidence>
<keyword evidence="2" id="KW-1185">Reference proteome</keyword>
<evidence type="ECO:0000313" key="1">
    <source>
        <dbReference type="EnsemblPlants" id="AET1Gv20073900.3"/>
    </source>
</evidence>
<accession>A0A452XN29</accession>
<sequence length="251" mass="27329">EIHPGLRRQLVAKQLESPDCCRSTIDGHTTAPILLITVVVDNAFRARSAIQWHSFCQVRTHTPPSLLISNVLFCPPINPRRDWQGPMTGMSPADGIKGLTSTYYYYVDDRACYDRDCAAKFTGAQGGEAGPTVGGHACTAKERAVRHRSQGLSSGQRADTAARHDEVNVLRKDERQTACGCARREPKCQVHSLGQGPYACTTAQLMANCPIIREEGAVEELLRWSGLTLEAVSSWIAGICGGRDHATCPDP</sequence>